<feature type="transmembrane region" description="Helical" evidence="9">
    <location>
        <begin position="615"/>
        <end position="637"/>
    </location>
</feature>
<dbReference type="OrthoDB" id="9805019at2"/>
<dbReference type="Gene3D" id="3.30.70.3220">
    <property type="match status" value="1"/>
</dbReference>
<feature type="transmembrane region" description="Helical" evidence="9">
    <location>
        <begin position="969"/>
        <end position="988"/>
    </location>
</feature>
<comment type="subunit">
    <text evidence="9">Forms a complex with SecF. Part of the essential Sec protein translocation apparatus which comprises SecA, SecYEG and auxiliary proteins SecDF. Other proteins may also be involved.</text>
</comment>
<comment type="caution">
    <text evidence="9">Lacks conserved residue(s) required for the propagation of feature annotation.</text>
</comment>
<dbReference type="STRING" id="1168035.SAMN05444280_11161"/>
<dbReference type="InterPro" id="IPR022813">
    <property type="entry name" value="SecD/SecF_arch_bac"/>
</dbReference>
<evidence type="ECO:0000259" key="14">
    <source>
        <dbReference type="Pfam" id="PF22599"/>
    </source>
</evidence>
<dbReference type="GO" id="GO:0043952">
    <property type="term" value="P:protein transport by the Sec complex"/>
    <property type="evidence" value="ECO:0007669"/>
    <property type="project" value="UniProtKB-UniRule"/>
</dbReference>
<feature type="transmembrane region" description="Helical" evidence="9">
    <location>
        <begin position="894"/>
        <end position="914"/>
    </location>
</feature>
<dbReference type="InterPro" id="IPR022646">
    <property type="entry name" value="SecD/SecF_CS"/>
</dbReference>
<keyword evidence="5 9" id="KW-0653">Protein transport</keyword>
<dbReference type="GO" id="GO:0065002">
    <property type="term" value="P:intracellular protein transmembrane transport"/>
    <property type="evidence" value="ECO:0007669"/>
    <property type="project" value="UniProtKB-UniRule"/>
</dbReference>
<dbReference type="Pfam" id="PF22599">
    <property type="entry name" value="SecDF_P1_head"/>
    <property type="match status" value="1"/>
</dbReference>
<organism evidence="15 16">
    <name type="scientific">Tangfeifania diversioriginum</name>
    <dbReference type="NCBI Taxonomy" id="1168035"/>
    <lineage>
        <taxon>Bacteria</taxon>
        <taxon>Pseudomonadati</taxon>
        <taxon>Bacteroidota</taxon>
        <taxon>Bacteroidia</taxon>
        <taxon>Marinilabiliales</taxon>
        <taxon>Prolixibacteraceae</taxon>
        <taxon>Tangfeifania</taxon>
    </lineage>
</organism>
<dbReference type="NCBIfam" id="NF009585">
    <property type="entry name" value="PRK13024.1-5"/>
    <property type="match status" value="1"/>
</dbReference>
<dbReference type="InterPro" id="IPR048631">
    <property type="entry name" value="SecD_1st"/>
</dbReference>
<evidence type="ECO:0000256" key="10">
    <source>
        <dbReference type="HAMAP-Rule" id="MF_01464"/>
    </source>
</evidence>
<dbReference type="Gene3D" id="3.30.1360.200">
    <property type="match status" value="1"/>
</dbReference>
<dbReference type="InterPro" id="IPR055344">
    <property type="entry name" value="SecD_SecF_C_bact"/>
</dbReference>
<feature type="domain" description="Protein translocase subunit SecDF P1" evidence="13">
    <location>
        <begin position="181"/>
        <end position="237"/>
    </location>
</feature>
<dbReference type="PANTHER" id="PTHR30081">
    <property type="entry name" value="PROTEIN-EXPORT MEMBRANE PROTEIN SEC"/>
    <property type="match status" value="1"/>
</dbReference>
<dbReference type="GO" id="GO:0005886">
    <property type="term" value="C:plasma membrane"/>
    <property type="evidence" value="ECO:0007669"/>
    <property type="project" value="UniProtKB-SubCell"/>
</dbReference>
<keyword evidence="3 9" id="KW-1003">Cell membrane</keyword>
<comment type="similarity">
    <text evidence="9">Belongs to the SecD/SecF family. SecD subfamily.</text>
</comment>
<gene>
    <name evidence="10" type="primary">secF</name>
    <name evidence="9" type="synonym">secD</name>
    <name evidence="15" type="ORF">SAMN05444280_11161</name>
</gene>
<feature type="transmembrane region" description="Helical" evidence="9">
    <location>
        <begin position="859"/>
        <end position="882"/>
    </location>
</feature>
<comment type="subcellular location">
    <subcellularLocation>
        <location evidence="1 9">Cell membrane</location>
        <topology evidence="1 9">Multi-pass membrane protein</topology>
    </subcellularLocation>
</comment>
<reference evidence="15 16" key="1">
    <citation type="submission" date="2016-11" db="EMBL/GenBank/DDBJ databases">
        <authorList>
            <person name="Jaros S."/>
            <person name="Januszkiewicz K."/>
            <person name="Wedrychowicz H."/>
        </authorList>
    </citation>
    <scope>NUCLEOTIDE SEQUENCE [LARGE SCALE GENOMIC DNA]</scope>
    <source>
        <strain evidence="15 16">DSM 27063</strain>
    </source>
</reference>
<dbReference type="Proteomes" id="UP000184050">
    <property type="component" value="Unassembled WGS sequence"/>
</dbReference>
<dbReference type="Gene3D" id="1.20.1640.10">
    <property type="entry name" value="Multidrug efflux transporter AcrB transmembrane domain"/>
    <property type="match status" value="2"/>
</dbReference>
<dbReference type="GO" id="GO:0015450">
    <property type="term" value="F:protein-transporting ATPase activity"/>
    <property type="evidence" value="ECO:0007669"/>
    <property type="project" value="InterPro"/>
</dbReference>
<dbReference type="NCBIfam" id="TIGR00916">
    <property type="entry name" value="2A0604s01"/>
    <property type="match status" value="2"/>
</dbReference>
<evidence type="ECO:0000313" key="16">
    <source>
        <dbReference type="Proteomes" id="UP000184050"/>
    </source>
</evidence>
<keyword evidence="6 9" id="KW-1133">Transmembrane helix</keyword>
<evidence type="ECO:0000256" key="7">
    <source>
        <dbReference type="ARBA" id="ARBA00023010"/>
    </source>
</evidence>
<evidence type="ECO:0000256" key="9">
    <source>
        <dbReference type="HAMAP-Rule" id="MF_01463"/>
    </source>
</evidence>
<keyword evidence="4 9" id="KW-0812">Transmembrane</keyword>
<feature type="region of interest" description="Disordered" evidence="11">
    <location>
        <begin position="262"/>
        <end position="313"/>
    </location>
</feature>
<comment type="subunit">
    <text evidence="10">Forms a complex with SecD. Part of the essential Sec protein translocation apparatus which comprises SecA, SecYEG and auxiliary proteins SecDF. Other proteins may also be involved.</text>
</comment>
<dbReference type="AlphaFoldDB" id="A0A1M6GP48"/>
<feature type="domain" description="Protein export membrane protein SecD/SecF C-terminal" evidence="12">
    <location>
        <begin position="499"/>
        <end position="667"/>
    </location>
</feature>
<dbReference type="PRINTS" id="PR01755">
    <property type="entry name" value="SECFTRNLCASE"/>
</dbReference>
<evidence type="ECO:0000256" key="1">
    <source>
        <dbReference type="ARBA" id="ARBA00004651"/>
    </source>
</evidence>
<dbReference type="InterPro" id="IPR005791">
    <property type="entry name" value="SecD"/>
</dbReference>
<dbReference type="RefSeq" id="WP_073168481.1">
    <property type="nucleotide sequence ID" value="NZ_FQZE01000011.1"/>
</dbReference>
<evidence type="ECO:0000256" key="5">
    <source>
        <dbReference type="ARBA" id="ARBA00022927"/>
    </source>
</evidence>
<feature type="transmembrane region" description="Helical" evidence="9">
    <location>
        <begin position="701"/>
        <end position="719"/>
    </location>
</feature>
<dbReference type="InterPro" id="IPR005665">
    <property type="entry name" value="SecF_bac"/>
</dbReference>
<dbReference type="Pfam" id="PF02355">
    <property type="entry name" value="SecD_SecF_C"/>
    <property type="match status" value="2"/>
</dbReference>
<feature type="compositionally biased region" description="Acidic residues" evidence="11">
    <location>
        <begin position="262"/>
        <end position="290"/>
    </location>
</feature>
<evidence type="ECO:0000256" key="6">
    <source>
        <dbReference type="ARBA" id="ARBA00022989"/>
    </source>
</evidence>
<evidence type="ECO:0000259" key="13">
    <source>
        <dbReference type="Pfam" id="PF21760"/>
    </source>
</evidence>
<feature type="transmembrane region" description="Helical" evidence="9">
    <location>
        <begin position="572"/>
        <end position="594"/>
    </location>
</feature>
<dbReference type="Pfam" id="PF21760">
    <property type="entry name" value="SecD_1st"/>
    <property type="match status" value="1"/>
</dbReference>
<feature type="transmembrane region" description="Helical" evidence="9">
    <location>
        <begin position="544"/>
        <end position="566"/>
    </location>
</feature>
<keyword evidence="7 9" id="KW-0811">Translocation</keyword>
<evidence type="ECO:0000256" key="4">
    <source>
        <dbReference type="ARBA" id="ARBA00022692"/>
    </source>
</evidence>
<dbReference type="HAMAP" id="MF_01464_B">
    <property type="entry name" value="SecF_B"/>
    <property type="match status" value="1"/>
</dbReference>
<dbReference type="GO" id="GO:0006605">
    <property type="term" value="P:protein targeting"/>
    <property type="evidence" value="ECO:0007669"/>
    <property type="project" value="UniProtKB-UniRule"/>
</dbReference>
<dbReference type="InterPro" id="IPR022645">
    <property type="entry name" value="SecD/SecF_bac"/>
</dbReference>
<comment type="similarity">
    <text evidence="10">Belongs to the SecD/SecF family. SecF subfamily.</text>
</comment>
<feature type="transmembrane region" description="Helical" evidence="9">
    <location>
        <begin position="835"/>
        <end position="852"/>
    </location>
</feature>
<evidence type="ECO:0000256" key="3">
    <source>
        <dbReference type="ARBA" id="ARBA00022475"/>
    </source>
</evidence>
<dbReference type="SUPFAM" id="SSF82866">
    <property type="entry name" value="Multidrug efflux transporter AcrB transmembrane domain"/>
    <property type="match status" value="2"/>
</dbReference>
<dbReference type="NCBIfam" id="TIGR01129">
    <property type="entry name" value="secD"/>
    <property type="match status" value="1"/>
</dbReference>
<dbReference type="InterPro" id="IPR048634">
    <property type="entry name" value="SecD_SecF_C"/>
</dbReference>
<evidence type="ECO:0000256" key="8">
    <source>
        <dbReference type="ARBA" id="ARBA00023136"/>
    </source>
</evidence>
<dbReference type="HAMAP" id="MF_01463_B">
    <property type="entry name" value="SecD_B"/>
    <property type="match status" value="1"/>
</dbReference>
<dbReference type="InterPro" id="IPR054384">
    <property type="entry name" value="SecDF_P1_head"/>
</dbReference>
<keyword evidence="8 9" id="KW-0472">Membrane</keyword>
<comment type="function">
    <text evidence="9">Part of the Sec protein translocase complex. Interacts with the SecYEG preprotein conducting channel. SecDF uses the proton motive force (PMF) to complete protein translocation after the ATP-dependent function of SecA.</text>
</comment>
<keyword evidence="2 9" id="KW-0813">Transport</keyword>
<accession>A0A1M6GP48</accession>
<keyword evidence="16" id="KW-1185">Reference proteome</keyword>
<feature type="domain" description="SecDF P1 head subdomain" evidence="14">
    <location>
        <begin position="401"/>
        <end position="497"/>
    </location>
</feature>
<evidence type="ECO:0000313" key="15">
    <source>
        <dbReference type="EMBL" id="SHJ11636.1"/>
    </source>
</evidence>
<feature type="transmembrane region" description="Helical" evidence="9">
    <location>
        <begin position="643"/>
        <end position="667"/>
    </location>
</feature>
<dbReference type="NCBIfam" id="TIGR00966">
    <property type="entry name" value="transloc_SecF"/>
    <property type="match status" value="1"/>
</dbReference>
<dbReference type="PANTHER" id="PTHR30081:SF1">
    <property type="entry name" value="PROTEIN TRANSLOCASE SUBUNIT SECD"/>
    <property type="match status" value="1"/>
</dbReference>
<dbReference type="EMBL" id="FQZE01000011">
    <property type="protein sequence ID" value="SHJ11636.1"/>
    <property type="molecule type" value="Genomic_DNA"/>
</dbReference>
<feature type="transmembrane region" description="Helical" evidence="9">
    <location>
        <begin position="519"/>
        <end position="537"/>
    </location>
</feature>
<dbReference type="FunFam" id="1.20.1640.10:FF:000004">
    <property type="entry name" value="Protein translocase subunit SecD"/>
    <property type="match status" value="1"/>
</dbReference>
<evidence type="ECO:0000259" key="12">
    <source>
        <dbReference type="Pfam" id="PF02355"/>
    </source>
</evidence>
<protein>
    <recommendedName>
        <fullName evidence="9 10">Multifunctional fusion protein</fullName>
    </recommendedName>
    <domain>
        <recommendedName>
            <fullName evidence="9">Protein translocase subunit SecD</fullName>
        </recommendedName>
    </domain>
    <domain>
        <recommendedName>
            <fullName evidence="10">Protein-export membrane protein SecF</fullName>
        </recommendedName>
    </domain>
</protein>
<proteinExistence type="inferred from homology"/>
<feature type="transmembrane region" description="Helical" evidence="9">
    <location>
        <begin position="945"/>
        <end position="963"/>
    </location>
</feature>
<dbReference type="Pfam" id="PF07549">
    <property type="entry name" value="Sec_GG"/>
    <property type="match status" value="2"/>
</dbReference>
<sequence length="1008" mass="112067">MQNKGAILTLAILLAAVCLYQLSFTWKAKQVEKDAVEYAQGDPDKEYLYLDSISGEVVYNFLGLKEFTYKDVKQLELNLGLDLKGGMNVTLEVSVEDLIKSLSNNSTDSTFNAAIARANELQKESQTDYVTLFGEAFEEIDPNARLASIFLTLELRDRININSTNEDVLDVIREETNAAIDNAFNIIRTRIDRFGVAQPNIQQLQTKGRILVELPGVKDQNRVRDLLQGTAMLEFWETYENQEVYQYLLQANERLKDLESIESDTTETETEQVDENAETDEEVAEADTAETESSLLDELSEGAADDTTGAGMDNLENFREEYPLFALLNPSTDQQGQLFPGPAVGIAHFKDTARVNDILAREQIKNIFPRDLMFRWTANPVDEAGNFFRLIALKVTTRDGEPPLDGDVITDARQDFDQFGSNPEVSMSMNSEGAKTWQRMTKENIGKSIAIVLDGYVRSFPTVQNEISGGRSSITGLESIEEAKDLANILKSGKMPAPARIIQEEIVGPSLGQEAINSGFYSFLIAFILVLVYMFFFYSRNAGLTANVALIANMFFIIGVLASLGATLTLPGIAGIVLTIGMSVDANVLIYERVQEELRAGKGLKLAISDGYKNAYSAIIDGQVTTLLTGIVLYVFGSGPIKGFATTLIIGIITSLFSAIFLTRIIFDWKLKKNHKILFSSKFTETWLRNTSIKFLEKRKVAYIVSGALIILSIGSLTFRGLNYGIDFKGGRTYVVRFDQDVQVNDVQTALGNVYGEIPEVKTFGDDNQVRITTDYKIDDDSENVDNEVEELLMQGLQEEGLIDSNVTLEQFTSDYQMSSQKVGPSISDDIRKDAVVAISLALIIIFLYILIRFTNWQYGLGAIAALAHDSIIVLGIFSLLYSILPFSLEIDQAFIAAILTVLGYSINDTVVVFDRIREYLKLHPKRNREQNVDEAVNSTLRRTFSTSLSTFVVLLAIFLFGGETIRGFTFALLVGVVVGTYSSLFVATPISYEFQKKVAKVVSKRKK</sequence>
<feature type="domain" description="Protein export membrane protein SecD/SecF C-terminal" evidence="12">
    <location>
        <begin position="816"/>
        <end position="997"/>
    </location>
</feature>
<evidence type="ECO:0000256" key="2">
    <source>
        <dbReference type="ARBA" id="ARBA00022448"/>
    </source>
</evidence>
<evidence type="ECO:0000256" key="11">
    <source>
        <dbReference type="SAM" id="MobiDB-lite"/>
    </source>
</evidence>
<name>A0A1M6GP48_9BACT</name>